<sequence>MTTRWGLCGAGKISHDFSVAVKTLPPEDHQIAVIASRSIERAKDFAKKHGIPKTYGSYEELASDSDIDIVYLGVLHTEHWRVGLLFLKAGKNVLCEKPFAMNSRQVKDLVEEAKKSNVFLMEAIWSRCFPVHAEVRRLLAEEAVGEVKLVKAYFGSPQLHVPRSVEKELGGGALLDIGVYCLQFVLMVFNGERPESVQATGVLLDSGVDESVVVVMKFSGKRMALCVFSIATRLPNDAVISGTKGSIKVLGPMHCPTKLVVDGKETEHPLPEPCLPLNFTNSTGLRYEAEEVRRCLLKGLKESPRMPLSESVLLTEIMDEIRKQVGVVFSQDRQ</sequence>
<dbReference type="RefSeq" id="XP_017279092.1">
    <property type="nucleotide sequence ID" value="XM_017423603.3"/>
</dbReference>
<dbReference type="Ensembl" id="ENSKMAT00000023995.1">
    <property type="protein sequence ID" value="ENSKMAP00000023694.1"/>
    <property type="gene ID" value="ENSKMAG00000017571.1"/>
</dbReference>
<dbReference type="GeneTree" id="ENSGT00390000007946"/>
<evidence type="ECO:0000256" key="8">
    <source>
        <dbReference type="ARBA" id="ARBA00043025"/>
    </source>
</evidence>
<dbReference type="SUPFAM" id="SSF51735">
    <property type="entry name" value="NAD(P)-binding Rossmann-fold domains"/>
    <property type="match status" value="1"/>
</dbReference>
<evidence type="ECO:0000256" key="7">
    <source>
        <dbReference type="ARBA" id="ARBA00042988"/>
    </source>
</evidence>
<evidence type="ECO:0000313" key="14">
    <source>
        <dbReference type="Proteomes" id="UP000264800"/>
    </source>
</evidence>
<dbReference type="GO" id="GO:0047837">
    <property type="term" value="F:D-xylose 1-dehydrogenase (NADP+) activity"/>
    <property type="evidence" value="ECO:0007669"/>
    <property type="project" value="UniProtKB-EC"/>
</dbReference>
<dbReference type="Proteomes" id="UP000264800">
    <property type="component" value="Unplaced"/>
</dbReference>
<dbReference type="InterPro" id="IPR000683">
    <property type="entry name" value="Gfo/Idh/MocA-like_OxRdtase_N"/>
</dbReference>
<dbReference type="EC" id="1.1.1.179" evidence="4"/>
<dbReference type="InterPro" id="IPR036291">
    <property type="entry name" value="NAD(P)-bd_dom_sf"/>
</dbReference>
<dbReference type="SUPFAM" id="SSF55347">
    <property type="entry name" value="Glyceraldehyde-3-phosphate dehydrogenase-like, C-terminal domain"/>
    <property type="match status" value="1"/>
</dbReference>
<evidence type="ECO:0000259" key="12">
    <source>
        <dbReference type="Pfam" id="PF22725"/>
    </source>
</evidence>
<dbReference type="GO" id="GO:0047115">
    <property type="term" value="F:trans-1,2-dihydrobenzene-1,2-diol dehydrogenase activity"/>
    <property type="evidence" value="ECO:0007669"/>
    <property type="project" value="UniProtKB-EC"/>
</dbReference>
<protein>
    <recommendedName>
        <fullName evidence="5">Trans-1,2-dihydrobenzene-1,2-diol dehydrogenase</fullName>
        <ecNumber evidence="4">1.1.1.179</ecNumber>
        <ecNumber evidence="3">1.3.1.20</ecNumber>
    </recommendedName>
    <alternativeName>
        <fullName evidence="8">D-xylose 1-dehydrogenase</fullName>
    </alternativeName>
    <alternativeName>
        <fullName evidence="7">D-xylose-NADP dehydrogenase</fullName>
    </alternativeName>
    <alternativeName>
        <fullName evidence="6">Dimeric dihydrodiol dehydrogenase</fullName>
    </alternativeName>
</protein>
<evidence type="ECO:0000256" key="1">
    <source>
        <dbReference type="ARBA" id="ARBA00010928"/>
    </source>
</evidence>
<evidence type="ECO:0000256" key="5">
    <source>
        <dbReference type="ARBA" id="ARBA00040603"/>
    </source>
</evidence>
<evidence type="ECO:0000259" key="11">
    <source>
        <dbReference type="Pfam" id="PF01408"/>
    </source>
</evidence>
<dbReference type="Pfam" id="PF22725">
    <property type="entry name" value="GFO_IDH_MocA_C3"/>
    <property type="match status" value="1"/>
</dbReference>
<comment type="catalytic activity">
    <reaction evidence="10">
        <text>D-xylose + NADP(+) = D-xylono-1,5-lactone + NADPH + H(+)</text>
        <dbReference type="Rhea" id="RHEA:22000"/>
        <dbReference type="ChEBI" id="CHEBI:15378"/>
        <dbReference type="ChEBI" id="CHEBI:15867"/>
        <dbReference type="ChEBI" id="CHEBI:53455"/>
        <dbReference type="ChEBI" id="CHEBI:57783"/>
        <dbReference type="ChEBI" id="CHEBI:58349"/>
        <dbReference type="EC" id="1.1.1.179"/>
    </reaction>
</comment>
<dbReference type="Gene3D" id="3.30.360.10">
    <property type="entry name" value="Dihydrodipicolinate Reductase, domain 2"/>
    <property type="match status" value="1"/>
</dbReference>
<dbReference type="Pfam" id="PF01408">
    <property type="entry name" value="GFO_IDH_MocA"/>
    <property type="match status" value="1"/>
</dbReference>
<feature type="domain" description="GFO/IDH/MocA-like oxidoreductase" evidence="12">
    <location>
        <begin position="133"/>
        <end position="247"/>
    </location>
</feature>
<reference evidence="13" key="2">
    <citation type="submission" date="2025-09" db="UniProtKB">
        <authorList>
            <consortium name="Ensembl"/>
        </authorList>
    </citation>
    <scope>IDENTIFICATION</scope>
</reference>
<reference evidence="13" key="1">
    <citation type="submission" date="2025-08" db="UniProtKB">
        <authorList>
            <consortium name="Ensembl"/>
        </authorList>
    </citation>
    <scope>IDENTIFICATION</scope>
</reference>
<organism evidence="13 14">
    <name type="scientific">Kryptolebias marmoratus</name>
    <name type="common">Mangrove killifish</name>
    <name type="synonym">Rivulus marmoratus</name>
    <dbReference type="NCBI Taxonomy" id="37003"/>
    <lineage>
        <taxon>Eukaryota</taxon>
        <taxon>Metazoa</taxon>
        <taxon>Chordata</taxon>
        <taxon>Craniata</taxon>
        <taxon>Vertebrata</taxon>
        <taxon>Euteleostomi</taxon>
        <taxon>Actinopterygii</taxon>
        <taxon>Neopterygii</taxon>
        <taxon>Teleostei</taxon>
        <taxon>Neoteleostei</taxon>
        <taxon>Acanthomorphata</taxon>
        <taxon>Ovalentaria</taxon>
        <taxon>Atherinomorphae</taxon>
        <taxon>Cyprinodontiformes</taxon>
        <taxon>Rivulidae</taxon>
        <taxon>Kryptolebias</taxon>
    </lineage>
</organism>
<dbReference type="Gene3D" id="3.40.50.720">
    <property type="entry name" value="NAD(P)-binding Rossmann-like Domain"/>
    <property type="match status" value="1"/>
</dbReference>
<dbReference type="EC" id="1.3.1.20" evidence="3"/>
<keyword evidence="14" id="KW-1185">Reference proteome</keyword>
<dbReference type="InterPro" id="IPR050984">
    <property type="entry name" value="Gfo/Idh/MocA_domain"/>
</dbReference>
<dbReference type="GeneID" id="108240257"/>
<dbReference type="InterPro" id="IPR055170">
    <property type="entry name" value="GFO_IDH_MocA-like_dom"/>
</dbReference>
<evidence type="ECO:0000256" key="4">
    <source>
        <dbReference type="ARBA" id="ARBA00038984"/>
    </source>
</evidence>
<comment type="catalytic activity">
    <reaction evidence="9">
        <text>(1R,2R)-1,2-dihydrobenzene-1,2-diol + NADP(+) = catechol + NADPH + H(+)</text>
        <dbReference type="Rhea" id="RHEA:16729"/>
        <dbReference type="ChEBI" id="CHEBI:10702"/>
        <dbReference type="ChEBI" id="CHEBI:15378"/>
        <dbReference type="ChEBI" id="CHEBI:18135"/>
        <dbReference type="ChEBI" id="CHEBI:57783"/>
        <dbReference type="ChEBI" id="CHEBI:58349"/>
        <dbReference type="EC" id="1.3.1.20"/>
    </reaction>
</comment>
<dbReference type="PANTHER" id="PTHR22604:SF105">
    <property type="entry name" value="TRANS-1,2-DIHYDROBENZENE-1,2-DIOL DEHYDROGENASE"/>
    <property type="match status" value="1"/>
</dbReference>
<dbReference type="GO" id="GO:0000166">
    <property type="term" value="F:nucleotide binding"/>
    <property type="evidence" value="ECO:0007669"/>
    <property type="project" value="InterPro"/>
</dbReference>
<evidence type="ECO:0000256" key="9">
    <source>
        <dbReference type="ARBA" id="ARBA00047423"/>
    </source>
</evidence>
<keyword evidence="2" id="KW-0560">Oxidoreductase</keyword>
<evidence type="ECO:0000256" key="2">
    <source>
        <dbReference type="ARBA" id="ARBA00023002"/>
    </source>
</evidence>
<accession>A0A3Q3BG01</accession>
<name>A0A3Q3BG01_KRYMA</name>
<dbReference type="PANTHER" id="PTHR22604">
    <property type="entry name" value="OXIDOREDUCTASES"/>
    <property type="match status" value="1"/>
</dbReference>
<evidence type="ECO:0000256" key="3">
    <source>
        <dbReference type="ARBA" id="ARBA00038853"/>
    </source>
</evidence>
<dbReference type="OMA" id="HMSLYHL"/>
<feature type="domain" description="Gfo/Idh/MocA-like oxidoreductase N-terminal" evidence="11">
    <location>
        <begin position="4"/>
        <end position="121"/>
    </location>
</feature>
<evidence type="ECO:0000256" key="6">
    <source>
        <dbReference type="ARBA" id="ARBA00042926"/>
    </source>
</evidence>
<comment type="similarity">
    <text evidence="1">Belongs to the Gfo/Idh/MocA family.</text>
</comment>
<dbReference type="OrthoDB" id="2129491at2759"/>
<evidence type="ECO:0000256" key="10">
    <source>
        <dbReference type="ARBA" id="ARBA00049233"/>
    </source>
</evidence>
<dbReference type="AlphaFoldDB" id="A0A3Q3BG01"/>
<evidence type="ECO:0000313" key="13">
    <source>
        <dbReference type="Ensembl" id="ENSKMAP00000023694.1"/>
    </source>
</evidence>
<dbReference type="STRING" id="37003.ENSKMAP00000023694"/>
<dbReference type="KEGG" id="kmr:108240257"/>
<proteinExistence type="inferred from homology"/>